<evidence type="ECO:0000256" key="4">
    <source>
        <dbReference type="SAM" id="Phobius"/>
    </source>
</evidence>
<dbReference type="Proteomes" id="UP000187035">
    <property type="component" value="Unassembled WGS sequence"/>
</dbReference>
<evidence type="ECO:0000256" key="2">
    <source>
        <dbReference type="PIRSR" id="PIRSR605754-1"/>
    </source>
</evidence>
<evidence type="ECO:0000313" key="5">
    <source>
        <dbReference type="EMBL" id="OMG34950.1"/>
    </source>
</evidence>
<evidence type="ECO:0000313" key="6">
    <source>
        <dbReference type="Proteomes" id="UP000187035"/>
    </source>
</evidence>
<dbReference type="InterPro" id="IPR005754">
    <property type="entry name" value="Sortase"/>
</dbReference>
<dbReference type="NCBIfam" id="NF033745">
    <property type="entry name" value="class_C_sortase"/>
    <property type="match status" value="1"/>
</dbReference>
<dbReference type="Gene3D" id="2.40.260.10">
    <property type="entry name" value="Sortase"/>
    <property type="match status" value="1"/>
</dbReference>
<name>A0A854D5K4_ACTNA</name>
<keyword evidence="4" id="KW-1133">Transmembrane helix</keyword>
<dbReference type="SUPFAM" id="SSF63817">
    <property type="entry name" value="Sortase"/>
    <property type="match status" value="1"/>
</dbReference>
<dbReference type="InterPro" id="IPR042002">
    <property type="entry name" value="Sortase_C"/>
</dbReference>
<reference evidence="5 6" key="1">
    <citation type="submission" date="2016-12" db="EMBL/GenBank/DDBJ databases">
        <title>Genomic comparison of strains in the 'Actinomyces naeslundii' group.</title>
        <authorList>
            <person name="Mughal S.R."/>
            <person name="Do T."/>
            <person name="Gilbert S.C."/>
            <person name="Witherden E.A."/>
            <person name="Didelot X."/>
            <person name="Beighton D."/>
        </authorList>
    </citation>
    <scope>NUCLEOTIDE SEQUENCE [LARGE SCALE GENOMIC DNA]</scope>
    <source>
        <strain evidence="5 6">NCTC 10301</strain>
    </source>
</reference>
<dbReference type="AlphaFoldDB" id="A0A854D5K4"/>
<keyword evidence="4" id="KW-0472">Membrane</keyword>
<dbReference type="EMBL" id="MSRR01000018">
    <property type="protein sequence ID" value="OMG34950.1"/>
    <property type="molecule type" value="Genomic_DNA"/>
</dbReference>
<feature type="compositionally biased region" description="Basic residues" evidence="3">
    <location>
        <begin position="1"/>
        <end position="16"/>
    </location>
</feature>
<protein>
    <submittedName>
        <fullName evidence="5">Class C sortase</fullName>
    </submittedName>
</protein>
<proteinExistence type="predicted"/>
<accession>A0A854D5K4</accession>
<keyword evidence="1" id="KW-0378">Hydrolase</keyword>
<keyword evidence="4" id="KW-0812">Transmembrane</keyword>
<gene>
    <name evidence="5" type="ORF">BKH33_08660</name>
</gene>
<organism evidence="5 6">
    <name type="scientific">Actinomyces naeslundii</name>
    <dbReference type="NCBI Taxonomy" id="1655"/>
    <lineage>
        <taxon>Bacteria</taxon>
        <taxon>Bacillati</taxon>
        <taxon>Actinomycetota</taxon>
        <taxon>Actinomycetes</taxon>
        <taxon>Actinomycetales</taxon>
        <taxon>Actinomycetaceae</taxon>
        <taxon>Actinomyces</taxon>
    </lineage>
</organism>
<dbReference type="CDD" id="cd05827">
    <property type="entry name" value="Sortase_C"/>
    <property type="match status" value="1"/>
</dbReference>
<feature type="transmembrane region" description="Helical" evidence="4">
    <location>
        <begin position="33"/>
        <end position="53"/>
    </location>
</feature>
<feature type="active site" description="Acyl-thioester intermediate" evidence="2">
    <location>
        <position position="184"/>
    </location>
</feature>
<feature type="active site" description="Acyl-thioester intermediate" evidence="2">
    <location>
        <position position="246"/>
    </location>
</feature>
<dbReference type="RefSeq" id="WP_003786046.1">
    <property type="nucleotide sequence ID" value="NZ_CP066049.1"/>
</dbReference>
<evidence type="ECO:0000256" key="1">
    <source>
        <dbReference type="ARBA" id="ARBA00022801"/>
    </source>
</evidence>
<dbReference type="GO" id="GO:0016787">
    <property type="term" value="F:hydrolase activity"/>
    <property type="evidence" value="ECO:0007669"/>
    <property type="project" value="UniProtKB-KW"/>
</dbReference>
<feature type="region of interest" description="Disordered" evidence="3">
    <location>
        <begin position="1"/>
        <end position="25"/>
    </location>
</feature>
<comment type="caution">
    <text evidence="5">The sequence shown here is derived from an EMBL/GenBank/DDBJ whole genome shotgun (WGS) entry which is preliminary data.</text>
</comment>
<dbReference type="Pfam" id="PF04203">
    <property type="entry name" value="Sortase"/>
    <property type="match status" value="1"/>
</dbReference>
<sequence length="415" mass="45455">MIFRTARKPRTARTPRTRASITQKHRRPRAWRLSISALVTSIMAVVGMGLLTYPTAASWVAQYNQSKVTADYSAQVDSARPDAKTQIAQAHAYNEALSASAVLEANNHVPTGAGSSKDSSLNYSSILKANNEGLMARLKIPSISLDLPVYHGTAEDTLLKGLGHLEGTSLPVGGKGTRSVITGHRGLAEATMFTHLDKVKNGDSLIVEVFGEVLTYRVTSTKVVEPEETEALRVEEGKDLLTLVTCTPLGINTHRILLTGERIYPTPAKDVAAAGKRPDIPHFPWWIIALAGGLIAVGLYLWRSGYAAARAKERKERALVRKRDEQQEPRPQTWEEQMRIWMDDDAGVEPRRWFTDLPVPQELSEEENLALLEEIASLSEPSGRSDDQELIDTTEIPVVGATRPSAGASGRTHSL</sequence>
<dbReference type="GeneID" id="64257470"/>
<feature type="transmembrane region" description="Helical" evidence="4">
    <location>
        <begin position="283"/>
        <end position="302"/>
    </location>
</feature>
<dbReference type="InterPro" id="IPR023365">
    <property type="entry name" value="Sortase_dom-sf"/>
</dbReference>
<evidence type="ECO:0000256" key="3">
    <source>
        <dbReference type="SAM" id="MobiDB-lite"/>
    </source>
</evidence>
<feature type="region of interest" description="Disordered" evidence="3">
    <location>
        <begin position="379"/>
        <end position="415"/>
    </location>
</feature>
<dbReference type="NCBIfam" id="TIGR01076">
    <property type="entry name" value="sortase_fam"/>
    <property type="match status" value="1"/>
</dbReference>